<dbReference type="AlphaFoldDB" id="A0A1V9EX51"/>
<sequence>MTQPLWGIDLGGTKIEGVIVPSLDNPQPILRTRIDTEGYKGYEHIIGQIETLVQTMKKQSGLQPAHIGLGTPGVLDPILQTMKNCNSTALNGQPLKKDLEEKLGVPCVLANDANCFALAETHWGVVKEKAPEAKLVFGIIMGTGVGGGIVVNGQVWNGKHGIAGEWGHNFLDESGGPCYCGKTGCVETVLSGPGLQRYYKSITGSMLSLKDILAHALQGNDPAAVKTIDRLNHFFGKAVSVITNLLDPDVIVVGGGVGNIDSIYTAGMESLHKFIFNNRVDVQILKPSLGDSAGVFGAAALVA</sequence>
<keyword evidence="1" id="KW-0808">Transferase</keyword>
<dbReference type="InterPro" id="IPR043129">
    <property type="entry name" value="ATPase_NBD"/>
</dbReference>
<dbReference type="EMBL" id="LVXG01000012">
    <property type="protein sequence ID" value="OQP50464.1"/>
    <property type="molecule type" value="Genomic_DNA"/>
</dbReference>
<keyword evidence="1" id="KW-0418">Kinase</keyword>
<reference evidence="2" key="1">
    <citation type="submission" date="2016-04" db="EMBL/GenBank/DDBJ databases">
        <authorList>
            <person name="Chen L."/>
            <person name="Zhuang W."/>
            <person name="Wang G."/>
        </authorList>
    </citation>
    <scope>NUCLEOTIDE SEQUENCE [LARGE SCALE GENOMIC DNA]</scope>
    <source>
        <strain evidence="2">17621</strain>
    </source>
</reference>
<dbReference type="InterPro" id="IPR000600">
    <property type="entry name" value="ROK"/>
</dbReference>
<proteinExistence type="predicted"/>
<name>A0A1V9EX51_9BACT</name>
<dbReference type="SUPFAM" id="SSF53067">
    <property type="entry name" value="Actin-like ATPase domain"/>
    <property type="match status" value="1"/>
</dbReference>
<evidence type="ECO:0000313" key="1">
    <source>
        <dbReference type="EMBL" id="OQP50464.1"/>
    </source>
</evidence>
<dbReference type="Pfam" id="PF00480">
    <property type="entry name" value="ROK"/>
    <property type="match status" value="1"/>
</dbReference>
<dbReference type="InterPro" id="IPR049874">
    <property type="entry name" value="ROK_cs"/>
</dbReference>
<dbReference type="RefSeq" id="WP_081199856.1">
    <property type="nucleotide sequence ID" value="NZ_FOCZ01000001.1"/>
</dbReference>
<comment type="caution">
    <text evidence="1">The sequence shown here is derived from an EMBL/GenBank/DDBJ whole genome shotgun (WGS) entry which is preliminary data.</text>
</comment>
<dbReference type="PANTHER" id="PTHR18964:SF174">
    <property type="entry name" value="D-ALLOSE KINASE-RELATED"/>
    <property type="match status" value="1"/>
</dbReference>
<accession>A0A1V9EX51</accession>
<dbReference type="Gene3D" id="3.30.420.40">
    <property type="match status" value="2"/>
</dbReference>
<gene>
    <name evidence="1" type="ORF">A4H97_01075</name>
</gene>
<organism evidence="1 2">
    <name type="scientific">Niastella yeongjuensis</name>
    <dbReference type="NCBI Taxonomy" id="354355"/>
    <lineage>
        <taxon>Bacteria</taxon>
        <taxon>Pseudomonadati</taxon>
        <taxon>Bacteroidota</taxon>
        <taxon>Chitinophagia</taxon>
        <taxon>Chitinophagales</taxon>
        <taxon>Chitinophagaceae</taxon>
        <taxon>Niastella</taxon>
    </lineage>
</organism>
<dbReference type="Proteomes" id="UP000192610">
    <property type="component" value="Unassembled WGS sequence"/>
</dbReference>
<evidence type="ECO:0000313" key="2">
    <source>
        <dbReference type="Proteomes" id="UP000192610"/>
    </source>
</evidence>
<keyword evidence="2" id="KW-1185">Reference proteome</keyword>
<dbReference type="OrthoDB" id="9810372at2"/>
<dbReference type="GO" id="GO:0004396">
    <property type="term" value="F:hexokinase activity"/>
    <property type="evidence" value="ECO:0007669"/>
    <property type="project" value="TreeGrafter"/>
</dbReference>
<protein>
    <submittedName>
        <fullName evidence="1">Sugar kinase</fullName>
    </submittedName>
</protein>
<dbReference type="STRING" id="354355.SAMN05660816_00733"/>
<dbReference type="PROSITE" id="PS01125">
    <property type="entry name" value="ROK"/>
    <property type="match status" value="1"/>
</dbReference>
<dbReference type="PANTHER" id="PTHR18964">
    <property type="entry name" value="ROK (REPRESSOR, ORF, KINASE) FAMILY"/>
    <property type="match status" value="1"/>
</dbReference>